<dbReference type="InterPro" id="IPR050116">
    <property type="entry name" value="DNA_polymerase-Y"/>
</dbReference>
<dbReference type="CDD" id="cd03586">
    <property type="entry name" value="PolY_Pol_IV_kappa"/>
    <property type="match status" value="1"/>
</dbReference>
<dbReference type="Pfam" id="PF00817">
    <property type="entry name" value="IMS"/>
    <property type="match status" value="1"/>
</dbReference>
<dbReference type="Gene3D" id="3.30.1490.100">
    <property type="entry name" value="DNA polymerase, Y-family, little finger domain"/>
    <property type="match status" value="1"/>
</dbReference>
<dbReference type="GO" id="GO:0009432">
    <property type="term" value="P:SOS response"/>
    <property type="evidence" value="ECO:0007669"/>
    <property type="project" value="TreeGrafter"/>
</dbReference>
<dbReference type="PROSITE" id="PS50173">
    <property type="entry name" value="UMUC"/>
    <property type="match status" value="1"/>
</dbReference>
<dbReference type="Gene3D" id="3.40.1170.60">
    <property type="match status" value="1"/>
</dbReference>
<dbReference type="Gene3D" id="1.10.150.20">
    <property type="entry name" value="5' to 3' exonuclease, C-terminal subdomain"/>
    <property type="match status" value="1"/>
</dbReference>
<dbReference type="GO" id="GO:0042276">
    <property type="term" value="P:error-prone translesion synthesis"/>
    <property type="evidence" value="ECO:0007669"/>
    <property type="project" value="TreeGrafter"/>
</dbReference>
<dbReference type="InterPro" id="IPR017961">
    <property type="entry name" value="DNA_pol_Y-fam_little_finger"/>
</dbReference>
<feature type="site" description="Substrate discrimination" evidence="6">
    <location>
        <position position="18"/>
    </location>
</feature>
<dbReference type="InterPro" id="IPR043128">
    <property type="entry name" value="Rev_trsase/Diguanyl_cyclase"/>
</dbReference>
<reference evidence="8" key="2">
    <citation type="journal article" date="2021" name="PeerJ">
        <title>Extensive microbial diversity within the chicken gut microbiome revealed by metagenomics and culture.</title>
        <authorList>
            <person name="Gilroy R."/>
            <person name="Ravi A."/>
            <person name="Getino M."/>
            <person name="Pursley I."/>
            <person name="Horton D.L."/>
            <person name="Alikhan N.F."/>
            <person name="Baker D."/>
            <person name="Gharbi K."/>
            <person name="Hall N."/>
            <person name="Watson M."/>
            <person name="Adriaenssens E.M."/>
            <person name="Foster-Nyarko E."/>
            <person name="Jarju S."/>
            <person name="Secka A."/>
            <person name="Antonio M."/>
            <person name="Oren A."/>
            <person name="Chaudhuri R.R."/>
            <person name="La Ragione R."/>
            <person name="Hildebrand F."/>
            <person name="Pallen M.J."/>
        </authorList>
    </citation>
    <scope>NUCLEOTIDE SEQUENCE</scope>
    <source>
        <strain evidence="8">13766</strain>
    </source>
</reference>
<dbReference type="EC" id="2.7.7.7" evidence="6"/>
<dbReference type="InterPro" id="IPR022880">
    <property type="entry name" value="DNApol_IV"/>
</dbReference>
<proteinExistence type="inferred from homology"/>
<keyword evidence="2 6" id="KW-0515">Mutator protein</keyword>
<feature type="binding site" evidence="6">
    <location>
        <position position="13"/>
    </location>
    <ligand>
        <name>Mg(2+)</name>
        <dbReference type="ChEBI" id="CHEBI:18420"/>
    </ligand>
</feature>
<evidence type="ECO:0000256" key="3">
    <source>
        <dbReference type="ARBA" id="ARBA00022695"/>
    </source>
</evidence>
<dbReference type="GO" id="GO:0006281">
    <property type="term" value="P:DNA repair"/>
    <property type="evidence" value="ECO:0007669"/>
    <property type="project" value="UniProtKB-UniRule"/>
</dbReference>
<dbReference type="EMBL" id="DVJN01000258">
    <property type="protein sequence ID" value="HIS94021.1"/>
    <property type="molecule type" value="Genomic_DNA"/>
</dbReference>
<evidence type="ECO:0000256" key="5">
    <source>
        <dbReference type="ARBA" id="ARBA00022932"/>
    </source>
</evidence>
<keyword evidence="4 6" id="KW-0227">DNA damage</keyword>
<evidence type="ECO:0000256" key="2">
    <source>
        <dbReference type="ARBA" id="ARBA00022457"/>
    </source>
</evidence>
<reference evidence="8" key="1">
    <citation type="submission" date="2020-10" db="EMBL/GenBank/DDBJ databases">
        <authorList>
            <person name="Gilroy R."/>
        </authorList>
    </citation>
    <scope>NUCLEOTIDE SEQUENCE</scope>
    <source>
        <strain evidence="8">13766</strain>
    </source>
</reference>
<dbReference type="InterPro" id="IPR001126">
    <property type="entry name" value="UmuC"/>
</dbReference>
<dbReference type="Gene3D" id="3.30.70.270">
    <property type="match status" value="1"/>
</dbReference>
<keyword evidence="5 6" id="KW-0239">DNA-directed DNA polymerase</keyword>
<name>A0A9D1G2N5_9FIRM</name>
<evidence type="ECO:0000256" key="1">
    <source>
        <dbReference type="ARBA" id="ARBA00010945"/>
    </source>
</evidence>
<dbReference type="NCBIfam" id="NF002677">
    <property type="entry name" value="PRK02406.1"/>
    <property type="match status" value="1"/>
</dbReference>
<evidence type="ECO:0000313" key="9">
    <source>
        <dbReference type="Proteomes" id="UP000824140"/>
    </source>
</evidence>
<feature type="binding site" evidence="6">
    <location>
        <position position="109"/>
    </location>
    <ligand>
        <name>Mg(2+)</name>
        <dbReference type="ChEBI" id="CHEBI:18420"/>
    </ligand>
</feature>
<keyword evidence="3 6" id="KW-0548">Nucleotidyltransferase</keyword>
<dbReference type="GO" id="GO:0005829">
    <property type="term" value="C:cytosol"/>
    <property type="evidence" value="ECO:0007669"/>
    <property type="project" value="TreeGrafter"/>
</dbReference>
<evidence type="ECO:0000313" key="8">
    <source>
        <dbReference type="EMBL" id="HIS94021.1"/>
    </source>
</evidence>
<feature type="domain" description="UmuC" evidence="7">
    <location>
        <begin position="9"/>
        <end position="191"/>
    </location>
</feature>
<keyword evidence="6" id="KW-0238">DNA-binding</keyword>
<keyword evidence="6" id="KW-0234">DNA repair</keyword>
<organism evidence="8 9">
    <name type="scientific">Candidatus Alectryocaccomicrobium excrementavium</name>
    <dbReference type="NCBI Taxonomy" id="2840668"/>
    <lineage>
        <taxon>Bacteria</taxon>
        <taxon>Bacillati</taxon>
        <taxon>Bacillota</taxon>
        <taxon>Clostridia</taxon>
        <taxon>Candidatus Alectryocaccomicrobium</taxon>
    </lineage>
</organism>
<dbReference type="PANTHER" id="PTHR11076">
    <property type="entry name" value="DNA REPAIR POLYMERASE UMUC / TRANSFERASE FAMILY MEMBER"/>
    <property type="match status" value="1"/>
</dbReference>
<dbReference type="GO" id="GO:0000287">
    <property type="term" value="F:magnesium ion binding"/>
    <property type="evidence" value="ECO:0007669"/>
    <property type="project" value="UniProtKB-UniRule"/>
</dbReference>
<dbReference type="GO" id="GO:0003887">
    <property type="term" value="F:DNA-directed DNA polymerase activity"/>
    <property type="evidence" value="ECO:0007669"/>
    <property type="project" value="UniProtKB-UniRule"/>
</dbReference>
<dbReference type="Proteomes" id="UP000824140">
    <property type="component" value="Unassembled WGS sequence"/>
</dbReference>
<dbReference type="PANTHER" id="PTHR11076:SF35">
    <property type="entry name" value="DNA REPAIR PROTEIN HOMOLOG YOBH"/>
    <property type="match status" value="1"/>
</dbReference>
<evidence type="ECO:0000256" key="4">
    <source>
        <dbReference type="ARBA" id="ARBA00022763"/>
    </source>
</evidence>
<dbReference type="AlphaFoldDB" id="A0A9D1G2N5"/>
<evidence type="ECO:0000256" key="6">
    <source>
        <dbReference type="HAMAP-Rule" id="MF_01113"/>
    </source>
</evidence>
<keyword evidence="6" id="KW-0235">DNA replication</keyword>
<protein>
    <recommendedName>
        <fullName evidence="6">DNA polymerase IV</fullName>
        <shortName evidence="6">Pol IV</shortName>
        <ecNumber evidence="6">2.7.7.7</ecNumber>
    </recommendedName>
</protein>
<comment type="subunit">
    <text evidence="6">Monomer.</text>
</comment>
<dbReference type="InterPro" id="IPR043502">
    <property type="entry name" value="DNA/RNA_pol_sf"/>
</dbReference>
<comment type="function">
    <text evidence="6">Poorly processive, error-prone DNA polymerase involved in untargeted mutagenesis. Copies undamaged DNA at stalled replication forks, which arise in vivo from mismatched or misaligned primer ends. These misaligned primers can be extended by PolIV. Exhibits no 3'-5' exonuclease (proofreading) activity. May be involved in translesional synthesis, in conjunction with the beta clamp from PolIII.</text>
</comment>
<keyword evidence="6" id="KW-0460">Magnesium</keyword>
<sequence length="406" mass="44471">MAGQTDRVILHCDANNFFASVESLAQPELKTVPMAVSNSDDRRHGVILAKNDLAKPFGVKTGESVLEALKKCPDLTLVKPHRAQYGEYSRRLNALYQRYTDRVEAASIDESYLDVTDCRALFGSGEEIANALRKSAREELGLTISVGVSFNKTFAKLGSDYKKPDATTVLSRENFRQILYPLPAGTMLGVGGSAEAALKRIGIHTMGDIAAVPRETLVNCLGKFGGAVWDGVMGLDRERVKCVGEYEPPKSIGNGETFPRDIRGREEIEVALMALTDSVAQRLRAHGMVARTVTVQIKNPSLKVISRQAALAHPTSATLALYRAARDLMRKTWNAAAPIRMLTVTLSGLSDPEDARQLSLFDDADGEARDERLYHAVDAIRQRYGANALKPAILLTQLFSEDDPIR</sequence>
<dbReference type="GO" id="GO:0003684">
    <property type="term" value="F:damaged DNA binding"/>
    <property type="evidence" value="ECO:0007669"/>
    <property type="project" value="InterPro"/>
</dbReference>
<dbReference type="Pfam" id="PF11799">
    <property type="entry name" value="IMS_C"/>
    <property type="match status" value="1"/>
</dbReference>
<dbReference type="SUPFAM" id="SSF100879">
    <property type="entry name" value="Lesion bypass DNA polymerase (Y-family), little finger domain"/>
    <property type="match status" value="1"/>
</dbReference>
<accession>A0A9D1G2N5</accession>
<keyword evidence="6" id="KW-0963">Cytoplasm</keyword>
<keyword evidence="6" id="KW-0479">Metal-binding</keyword>
<gene>
    <name evidence="6 8" type="primary">dinB</name>
    <name evidence="8" type="ORF">IAA84_13500</name>
</gene>
<comment type="subcellular location">
    <subcellularLocation>
        <location evidence="6">Cytoplasm</location>
    </subcellularLocation>
</comment>
<comment type="similarity">
    <text evidence="1 6">Belongs to the DNA polymerase type-Y family.</text>
</comment>
<evidence type="ECO:0000259" key="7">
    <source>
        <dbReference type="PROSITE" id="PS50173"/>
    </source>
</evidence>
<dbReference type="HAMAP" id="MF_01113">
    <property type="entry name" value="DNApol_IV"/>
    <property type="match status" value="1"/>
</dbReference>
<comment type="caution">
    <text evidence="8">The sequence shown here is derived from an EMBL/GenBank/DDBJ whole genome shotgun (WGS) entry which is preliminary data.</text>
</comment>
<keyword evidence="6 8" id="KW-0808">Transferase</keyword>
<dbReference type="InterPro" id="IPR036775">
    <property type="entry name" value="DNA_pol_Y-fam_lit_finger_sf"/>
</dbReference>
<feature type="active site" evidence="6">
    <location>
        <position position="110"/>
    </location>
</feature>
<dbReference type="GO" id="GO:0006261">
    <property type="term" value="P:DNA-templated DNA replication"/>
    <property type="evidence" value="ECO:0007669"/>
    <property type="project" value="UniProtKB-UniRule"/>
</dbReference>
<dbReference type="SUPFAM" id="SSF56672">
    <property type="entry name" value="DNA/RNA polymerases"/>
    <property type="match status" value="1"/>
</dbReference>
<comment type="cofactor">
    <cofactor evidence="6">
        <name>Mg(2+)</name>
        <dbReference type="ChEBI" id="CHEBI:18420"/>
    </cofactor>
    <text evidence="6">Binds 2 magnesium ions per subunit.</text>
</comment>
<comment type="catalytic activity">
    <reaction evidence="6">
        <text>DNA(n) + a 2'-deoxyribonucleoside 5'-triphosphate = DNA(n+1) + diphosphate</text>
        <dbReference type="Rhea" id="RHEA:22508"/>
        <dbReference type="Rhea" id="RHEA-COMP:17339"/>
        <dbReference type="Rhea" id="RHEA-COMP:17340"/>
        <dbReference type="ChEBI" id="CHEBI:33019"/>
        <dbReference type="ChEBI" id="CHEBI:61560"/>
        <dbReference type="ChEBI" id="CHEBI:173112"/>
        <dbReference type="EC" id="2.7.7.7"/>
    </reaction>
</comment>